<reference evidence="1" key="1">
    <citation type="submission" date="2018-05" db="EMBL/GenBank/DDBJ databases">
        <authorList>
            <person name="Lanie J.A."/>
            <person name="Ng W.-L."/>
            <person name="Kazmierczak K.M."/>
            <person name="Andrzejewski T.M."/>
            <person name="Davidsen T.M."/>
            <person name="Wayne K.J."/>
            <person name="Tettelin H."/>
            <person name="Glass J.I."/>
            <person name="Rusch D."/>
            <person name="Podicherti R."/>
            <person name="Tsui H.-C.T."/>
            <person name="Winkler M.E."/>
        </authorList>
    </citation>
    <scope>NUCLEOTIDE SEQUENCE</scope>
</reference>
<evidence type="ECO:0000313" key="1">
    <source>
        <dbReference type="EMBL" id="SVB65611.1"/>
    </source>
</evidence>
<dbReference type="EMBL" id="UINC01051445">
    <property type="protein sequence ID" value="SVB65611.1"/>
    <property type="molecule type" value="Genomic_DNA"/>
</dbReference>
<protein>
    <recommendedName>
        <fullName evidence="2">PqqD family protein</fullName>
    </recommendedName>
</protein>
<feature type="non-terminal residue" evidence="1">
    <location>
        <position position="1"/>
    </location>
</feature>
<evidence type="ECO:0008006" key="2">
    <source>
        <dbReference type="Google" id="ProtNLM"/>
    </source>
</evidence>
<organism evidence="1">
    <name type="scientific">marine metagenome</name>
    <dbReference type="NCBI Taxonomy" id="408172"/>
    <lineage>
        <taxon>unclassified sequences</taxon>
        <taxon>metagenomes</taxon>
        <taxon>ecological metagenomes</taxon>
    </lineage>
</organism>
<dbReference type="Gene3D" id="1.10.10.1150">
    <property type="entry name" value="Coenzyme PQQ synthesis protein D (PqqD)"/>
    <property type="match status" value="1"/>
</dbReference>
<dbReference type="InterPro" id="IPR008792">
    <property type="entry name" value="PQQD"/>
</dbReference>
<dbReference type="AlphaFoldDB" id="A0A382FUH7"/>
<dbReference type="InterPro" id="IPR041881">
    <property type="entry name" value="PqqD_sf"/>
</dbReference>
<name>A0A382FUH7_9ZZZZ</name>
<gene>
    <name evidence="1" type="ORF">METZ01_LOCUS218465</name>
</gene>
<sequence length="150" mass="17380">VAGLGLQIRMGRSETGHALCCYQWSCNHSSYDHRNGEVMNKNEILNRKPCRTDSEDVKWFHEGEIIVITYPKRFGKVEKWLQKRIGGPEEVRRPLDEFSSYIWEICDGENSVADVVYKFDRKFGEEVAPASDRVQIFLETLLGLNLIELK</sequence>
<proteinExistence type="predicted"/>
<dbReference type="Pfam" id="PF05402">
    <property type="entry name" value="PqqD"/>
    <property type="match status" value="1"/>
</dbReference>
<accession>A0A382FUH7</accession>